<feature type="region of interest" description="Disordered" evidence="1">
    <location>
        <begin position="187"/>
        <end position="213"/>
    </location>
</feature>
<evidence type="ECO:0000256" key="2">
    <source>
        <dbReference type="SAM" id="Phobius"/>
    </source>
</evidence>
<dbReference type="OrthoDB" id="8052846at2759"/>
<dbReference type="EMBL" id="CM000158">
    <property type="protein sequence ID" value="KRK00303.1"/>
    <property type="molecule type" value="Genomic_DNA"/>
</dbReference>
<keyword evidence="2" id="KW-1133">Transmembrane helix</keyword>
<feature type="transmembrane region" description="Helical" evidence="2">
    <location>
        <begin position="6"/>
        <end position="30"/>
    </location>
</feature>
<dbReference type="AlphaFoldDB" id="A0A0R1DTN2"/>
<dbReference type="Proteomes" id="UP000002282">
    <property type="component" value="Chromosome 2R"/>
</dbReference>
<proteinExistence type="predicted"/>
<keyword evidence="2" id="KW-0472">Membrane</keyword>
<reference evidence="3 4" key="2">
    <citation type="journal article" date="2007" name="PLoS Biol.">
        <title>Principles of genome evolution in the Drosophila melanogaster species group.</title>
        <authorList>
            <person name="Ranz J.M."/>
            <person name="Maurin D."/>
            <person name="Chan Y.S."/>
            <person name="von Grotthuss M."/>
            <person name="Hillier L.W."/>
            <person name="Roote J."/>
            <person name="Ashburner M."/>
            <person name="Bergman C.M."/>
        </authorList>
    </citation>
    <scope>NUCLEOTIDE SEQUENCE [LARGE SCALE GENOMIC DNA]</scope>
    <source>
        <strain evidence="4">Tai18E2 / Tucson 14021-0261.01</strain>
    </source>
</reference>
<evidence type="ECO:0000313" key="4">
    <source>
        <dbReference type="Proteomes" id="UP000002282"/>
    </source>
</evidence>
<accession>A0A0R1DTN2</accession>
<evidence type="ECO:0000313" key="3">
    <source>
        <dbReference type="EMBL" id="KRK00303.1"/>
    </source>
</evidence>
<name>A0A0R1DTN2_DROYA</name>
<keyword evidence="4" id="KW-1185">Reference proteome</keyword>
<protein>
    <submittedName>
        <fullName evidence="3">Uncharacterized protein, isoform J</fullName>
    </submittedName>
</protein>
<keyword evidence="2" id="KW-0812">Transmembrane</keyword>
<gene>
    <name evidence="3" type="primary">Dyak\GE11720</name>
    <name evidence="3" type="synonym">dyak_GLEANR_12029</name>
    <name evidence="3" type="synonym">GE11720</name>
    <name evidence="3" type="ORF">Dyak_GE11720</name>
</gene>
<organism evidence="3 4">
    <name type="scientific">Drosophila yakuba</name>
    <name type="common">Fruit fly</name>
    <dbReference type="NCBI Taxonomy" id="7245"/>
    <lineage>
        <taxon>Eukaryota</taxon>
        <taxon>Metazoa</taxon>
        <taxon>Ecdysozoa</taxon>
        <taxon>Arthropoda</taxon>
        <taxon>Hexapoda</taxon>
        <taxon>Insecta</taxon>
        <taxon>Pterygota</taxon>
        <taxon>Neoptera</taxon>
        <taxon>Endopterygota</taxon>
        <taxon>Diptera</taxon>
        <taxon>Brachycera</taxon>
        <taxon>Muscomorpha</taxon>
        <taxon>Ephydroidea</taxon>
        <taxon>Drosophilidae</taxon>
        <taxon>Drosophila</taxon>
        <taxon>Sophophora</taxon>
    </lineage>
</organism>
<evidence type="ECO:0000256" key="1">
    <source>
        <dbReference type="SAM" id="MobiDB-lite"/>
    </source>
</evidence>
<reference evidence="3 4" key="1">
    <citation type="journal article" date="2007" name="Nature">
        <title>Evolution of genes and genomes on the Drosophila phylogeny.</title>
        <authorList>
            <consortium name="Drosophila 12 Genomes Consortium"/>
            <person name="Clark A.G."/>
            <person name="Eisen M.B."/>
            <person name="Smith D.R."/>
            <person name="Bergman C.M."/>
            <person name="Oliver B."/>
            <person name="Markow T.A."/>
            <person name="Kaufman T.C."/>
            <person name="Kellis M."/>
            <person name="Gelbart W."/>
            <person name="Iyer V.N."/>
            <person name="Pollard D.A."/>
            <person name="Sackton T.B."/>
            <person name="Larracuente A.M."/>
            <person name="Singh N.D."/>
            <person name="Abad J.P."/>
            <person name="Abt D.N."/>
            <person name="Adryan B."/>
            <person name="Aguade M."/>
            <person name="Akashi H."/>
            <person name="Anderson W.W."/>
            <person name="Aquadro C.F."/>
            <person name="Ardell D.H."/>
            <person name="Arguello R."/>
            <person name="Artieri C.G."/>
            <person name="Barbash D.A."/>
            <person name="Barker D."/>
            <person name="Barsanti P."/>
            <person name="Batterham P."/>
            <person name="Batzoglou S."/>
            <person name="Begun D."/>
            <person name="Bhutkar A."/>
            <person name="Blanco E."/>
            <person name="Bosak S.A."/>
            <person name="Bradley R.K."/>
            <person name="Brand A.D."/>
            <person name="Brent M.R."/>
            <person name="Brooks A.N."/>
            <person name="Brown R.H."/>
            <person name="Butlin R.K."/>
            <person name="Caggese C."/>
            <person name="Calvi B.R."/>
            <person name="Bernardo de Carvalho A."/>
            <person name="Caspi A."/>
            <person name="Castrezana S."/>
            <person name="Celniker S.E."/>
            <person name="Chang J.L."/>
            <person name="Chapple C."/>
            <person name="Chatterji S."/>
            <person name="Chinwalla A."/>
            <person name="Civetta A."/>
            <person name="Clifton S.W."/>
            <person name="Comeron J.M."/>
            <person name="Costello J.C."/>
            <person name="Coyne J.A."/>
            <person name="Daub J."/>
            <person name="David R.G."/>
            <person name="Delcher A.L."/>
            <person name="Delehaunty K."/>
            <person name="Do C.B."/>
            <person name="Ebling H."/>
            <person name="Edwards K."/>
            <person name="Eickbush T."/>
            <person name="Evans J.D."/>
            <person name="Filipski A."/>
            <person name="Findeiss S."/>
            <person name="Freyhult E."/>
            <person name="Fulton L."/>
            <person name="Fulton R."/>
            <person name="Garcia A.C."/>
            <person name="Gardiner A."/>
            <person name="Garfield D.A."/>
            <person name="Garvin B.E."/>
            <person name="Gibson G."/>
            <person name="Gilbert D."/>
            <person name="Gnerre S."/>
            <person name="Godfrey J."/>
            <person name="Good R."/>
            <person name="Gotea V."/>
            <person name="Gravely B."/>
            <person name="Greenberg A.J."/>
            <person name="Griffiths-Jones S."/>
            <person name="Gross S."/>
            <person name="Guigo R."/>
            <person name="Gustafson E.A."/>
            <person name="Haerty W."/>
            <person name="Hahn M.W."/>
            <person name="Halligan D.L."/>
            <person name="Halpern A.L."/>
            <person name="Halter G.M."/>
            <person name="Han M.V."/>
            <person name="Heger A."/>
            <person name="Hillier L."/>
            <person name="Hinrichs A.S."/>
            <person name="Holmes I."/>
            <person name="Hoskins R.A."/>
            <person name="Hubisz M.J."/>
            <person name="Hultmark D."/>
            <person name="Huntley M.A."/>
            <person name="Jaffe D.B."/>
            <person name="Jagadeeshan S."/>
            <person name="Jeck W.R."/>
            <person name="Johnson J."/>
            <person name="Jones C.D."/>
            <person name="Jordan W.C."/>
            <person name="Karpen G.H."/>
            <person name="Kataoka E."/>
            <person name="Keightley P.D."/>
            <person name="Kheradpour P."/>
            <person name="Kirkness E.F."/>
            <person name="Koerich L.B."/>
            <person name="Kristiansen K."/>
            <person name="Kudrna D."/>
            <person name="Kulathinal R.J."/>
            <person name="Kumar S."/>
            <person name="Kwok R."/>
            <person name="Lander E."/>
            <person name="Langley C.H."/>
            <person name="Lapoint R."/>
            <person name="Lazzaro B.P."/>
            <person name="Lee S.J."/>
            <person name="Levesque L."/>
            <person name="Li R."/>
            <person name="Lin C.F."/>
            <person name="Lin M.F."/>
            <person name="Lindblad-Toh K."/>
            <person name="Llopart A."/>
            <person name="Long M."/>
            <person name="Low L."/>
            <person name="Lozovsky E."/>
            <person name="Lu J."/>
            <person name="Luo M."/>
            <person name="Machado C.A."/>
            <person name="Makalowski W."/>
            <person name="Marzo M."/>
            <person name="Matsuda M."/>
            <person name="Matzkin L."/>
            <person name="McAllister B."/>
            <person name="McBride C.S."/>
            <person name="McKernan B."/>
            <person name="McKernan K."/>
            <person name="Mendez-Lago M."/>
            <person name="Minx P."/>
            <person name="Mollenhauer M.U."/>
            <person name="Montooth K."/>
            <person name="Mount S.M."/>
            <person name="Mu X."/>
            <person name="Myers E."/>
            <person name="Negre B."/>
            <person name="Newfeld S."/>
            <person name="Nielsen R."/>
            <person name="Noor M.A."/>
            <person name="O'Grady P."/>
            <person name="Pachter L."/>
            <person name="Papaceit M."/>
            <person name="Parisi M.J."/>
            <person name="Parisi M."/>
            <person name="Parts L."/>
            <person name="Pedersen J.S."/>
            <person name="Pesole G."/>
            <person name="Phillippy A.M."/>
            <person name="Ponting C.P."/>
            <person name="Pop M."/>
            <person name="Porcelli D."/>
            <person name="Powell J.R."/>
            <person name="Prohaska S."/>
            <person name="Pruitt K."/>
            <person name="Puig M."/>
            <person name="Quesneville H."/>
            <person name="Ram K.R."/>
            <person name="Rand D."/>
            <person name="Rasmussen M.D."/>
            <person name="Reed L.K."/>
            <person name="Reenan R."/>
            <person name="Reily A."/>
            <person name="Remington K.A."/>
            <person name="Rieger T.T."/>
            <person name="Ritchie M.G."/>
            <person name="Robin C."/>
            <person name="Rogers Y.H."/>
            <person name="Rohde C."/>
            <person name="Rozas J."/>
            <person name="Rubenfield M.J."/>
            <person name="Ruiz A."/>
            <person name="Russo S."/>
            <person name="Salzberg S.L."/>
            <person name="Sanchez-Gracia A."/>
            <person name="Saranga D.J."/>
            <person name="Sato H."/>
            <person name="Schaeffer S.W."/>
            <person name="Schatz M.C."/>
            <person name="Schlenke T."/>
            <person name="Schwartz R."/>
            <person name="Segarra C."/>
            <person name="Singh R.S."/>
            <person name="Sirot L."/>
            <person name="Sirota M."/>
            <person name="Sisneros N.B."/>
            <person name="Smith C.D."/>
            <person name="Smith T.F."/>
            <person name="Spieth J."/>
            <person name="Stage D.E."/>
            <person name="Stark A."/>
            <person name="Stephan W."/>
            <person name="Strausberg R.L."/>
            <person name="Strempel S."/>
            <person name="Sturgill D."/>
            <person name="Sutton G."/>
            <person name="Sutton G.G."/>
            <person name="Tao W."/>
            <person name="Teichmann S."/>
            <person name="Tobari Y.N."/>
            <person name="Tomimura Y."/>
            <person name="Tsolas J.M."/>
            <person name="Valente V.L."/>
            <person name="Venter E."/>
            <person name="Venter J.C."/>
            <person name="Vicario S."/>
            <person name="Vieira F.G."/>
            <person name="Vilella A.J."/>
            <person name="Villasante A."/>
            <person name="Walenz B."/>
            <person name="Wang J."/>
            <person name="Wasserman M."/>
            <person name="Watts T."/>
            <person name="Wilson D."/>
            <person name="Wilson R.K."/>
            <person name="Wing R.A."/>
            <person name="Wolfner M.F."/>
            <person name="Wong A."/>
            <person name="Wong G.K."/>
            <person name="Wu C.I."/>
            <person name="Wu G."/>
            <person name="Yamamoto D."/>
            <person name="Yang H.P."/>
            <person name="Yang S.P."/>
            <person name="Yorke J.A."/>
            <person name="Yoshida K."/>
            <person name="Zdobnov E."/>
            <person name="Zhang P."/>
            <person name="Zhang Y."/>
            <person name="Zimin A.V."/>
            <person name="Baldwin J."/>
            <person name="Abdouelleil A."/>
            <person name="Abdulkadir J."/>
            <person name="Abebe A."/>
            <person name="Abera B."/>
            <person name="Abreu J."/>
            <person name="Acer S.C."/>
            <person name="Aftuck L."/>
            <person name="Alexander A."/>
            <person name="An P."/>
            <person name="Anderson E."/>
            <person name="Anderson S."/>
            <person name="Arachi H."/>
            <person name="Azer M."/>
            <person name="Bachantsang P."/>
            <person name="Barry A."/>
            <person name="Bayul T."/>
            <person name="Berlin A."/>
            <person name="Bessette D."/>
            <person name="Bloom T."/>
            <person name="Blye J."/>
            <person name="Boguslavskiy L."/>
            <person name="Bonnet C."/>
            <person name="Boukhgalter B."/>
            <person name="Bourzgui I."/>
            <person name="Brown A."/>
            <person name="Cahill P."/>
            <person name="Channer S."/>
            <person name="Cheshatsang Y."/>
            <person name="Chuda L."/>
            <person name="Citroen M."/>
            <person name="Collymore A."/>
            <person name="Cooke P."/>
            <person name="Costello M."/>
            <person name="D'Aco K."/>
            <person name="Daza R."/>
            <person name="De Haan G."/>
            <person name="DeGray S."/>
            <person name="DeMaso C."/>
            <person name="Dhargay N."/>
            <person name="Dooley K."/>
            <person name="Dooley E."/>
            <person name="Doricent M."/>
            <person name="Dorje P."/>
            <person name="Dorjee K."/>
            <person name="Dupes A."/>
            <person name="Elong R."/>
            <person name="Falk J."/>
            <person name="Farina A."/>
            <person name="Faro S."/>
            <person name="Ferguson D."/>
            <person name="Fisher S."/>
            <person name="Foley C.D."/>
            <person name="Franke A."/>
            <person name="Friedrich D."/>
            <person name="Gadbois L."/>
            <person name="Gearin G."/>
            <person name="Gearin C.R."/>
            <person name="Giannoukos G."/>
            <person name="Goode T."/>
            <person name="Graham J."/>
            <person name="Grandbois E."/>
            <person name="Grewal S."/>
            <person name="Gyaltsen K."/>
            <person name="Hafez N."/>
            <person name="Hagos B."/>
            <person name="Hall J."/>
            <person name="Henson C."/>
            <person name="Hollinger A."/>
            <person name="Honan T."/>
            <person name="Huard M.D."/>
            <person name="Hughes L."/>
            <person name="Hurhula B."/>
            <person name="Husby M.E."/>
            <person name="Kamat A."/>
            <person name="Kanga B."/>
            <person name="Kashin S."/>
            <person name="Khazanovich D."/>
            <person name="Kisner P."/>
            <person name="Lance K."/>
            <person name="Lara M."/>
            <person name="Lee W."/>
            <person name="Lennon N."/>
            <person name="Letendre F."/>
            <person name="LeVine R."/>
            <person name="Lipovsky A."/>
            <person name="Liu X."/>
            <person name="Liu J."/>
            <person name="Liu S."/>
            <person name="Lokyitsang T."/>
            <person name="Lokyitsang Y."/>
            <person name="Lubonja R."/>
            <person name="Lui A."/>
            <person name="MacDonald P."/>
            <person name="Magnisalis V."/>
            <person name="Maru K."/>
            <person name="Matthews C."/>
            <person name="McCusker W."/>
            <person name="McDonough S."/>
            <person name="Mehta T."/>
            <person name="Meldrim J."/>
            <person name="Meneus L."/>
            <person name="Mihai O."/>
            <person name="Mihalev A."/>
            <person name="Mihova T."/>
            <person name="Mittelman R."/>
            <person name="Mlenga V."/>
            <person name="Montmayeur A."/>
            <person name="Mulrain L."/>
            <person name="Navidi A."/>
            <person name="Naylor J."/>
            <person name="Negash T."/>
            <person name="Nguyen T."/>
            <person name="Nguyen N."/>
            <person name="Nicol R."/>
            <person name="Norbu C."/>
            <person name="Norbu N."/>
            <person name="Novod N."/>
            <person name="O'Neill B."/>
            <person name="Osman S."/>
            <person name="Markiewicz E."/>
            <person name="Oyono O.L."/>
            <person name="Patti C."/>
            <person name="Phunkhang P."/>
            <person name="Pierre F."/>
            <person name="Priest M."/>
            <person name="Raghuraman S."/>
            <person name="Rege F."/>
            <person name="Reyes R."/>
            <person name="Rise C."/>
            <person name="Rogov P."/>
            <person name="Ross K."/>
            <person name="Ryan E."/>
            <person name="Settipalli S."/>
            <person name="Shea T."/>
            <person name="Sherpa N."/>
            <person name="Shi L."/>
            <person name="Shih D."/>
            <person name="Sparrow T."/>
            <person name="Spaulding J."/>
            <person name="Stalker J."/>
            <person name="Stange-Thomann N."/>
            <person name="Stavropoulos S."/>
            <person name="Stone C."/>
            <person name="Strader C."/>
            <person name="Tesfaye S."/>
            <person name="Thomson T."/>
            <person name="Thoulutsang Y."/>
            <person name="Thoulutsang D."/>
            <person name="Topham K."/>
            <person name="Topping I."/>
            <person name="Tsamla T."/>
            <person name="Vassiliev H."/>
            <person name="Vo A."/>
            <person name="Wangchuk T."/>
            <person name="Wangdi T."/>
            <person name="Weiand M."/>
            <person name="Wilkinson J."/>
            <person name="Wilson A."/>
            <person name="Yadav S."/>
            <person name="Young G."/>
            <person name="Yu Q."/>
            <person name="Zembek L."/>
            <person name="Zhong D."/>
            <person name="Zimmer A."/>
            <person name="Zwirko Z."/>
            <person name="Jaffe D.B."/>
            <person name="Alvarez P."/>
            <person name="Brockman W."/>
            <person name="Butler J."/>
            <person name="Chin C."/>
            <person name="Gnerre S."/>
            <person name="Grabherr M."/>
            <person name="Kleber M."/>
            <person name="Mauceli E."/>
            <person name="MacCallum I."/>
        </authorList>
    </citation>
    <scope>NUCLEOTIDE SEQUENCE [LARGE SCALE GENOMIC DNA]</scope>
    <source>
        <strain evidence="4">Tai18E2 / Tucson 14021-0261.01</strain>
    </source>
</reference>
<sequence>MPYYAFMMIGWFLIISIISILIRACCLCAMQKTPRPATTSGRGPGGGPGPGENPSSRQPGRVLQSYRIDQSGVTLSTDRNAFNAPEDPSANRYGDIFFIEPGSVEANRIRDQLEKDEKDLPSYDEVMRMCNLTTPTAAAAGPPVPPSPLGEPGPIGIAALPAPPYSETDPHAPSAGGVTVIAMETMEPSTSRAAQIPPSSGSGPPAPLPTTTV</sequence>
<feature type="region of interest" description="Disordered" evidence="1">
    <location>
        <begin position="34"/>
        <end position="59"/>
    </location>
</feature>
<feature type="compositionally biased region" description="Pro residues" evidence="1">
    <location>
        <begin position="204"/>
        <end position="213"/>
    </location>
</feature>